<proteinExistence type="inferred from homology"/>
<reference evidence="3 4" key="1">
    <citation type="submission" date="2019-12" db="EMBL/GenBank/DDBJ databases">
        <title>Novel species isolated from a subtropical stream in China.</title>
        <authorList>
            <person name="Lu H."/>
        </authorList>
    </citation>
    <scope>NUCLEOTIDE SEQUENCE [LARGE SCALE GENOMIC DNA]</scope>
    <source>
        <strain evidence="3 4">DS3</strain>
    </source>
</reference>
<dbReference type="PANTHER" id="PTHR46268:SF15">
    <property type="entry name" value="UNIVERSAL STRESS PROTEIN HP_0031"/>
    <property type="match status" value="1"/>
</dbReference>
<accession>A0A6N9HJM8</accession>
<dbReference type="PANTHER" id="PTHR46268">
    <property type="entry name" value="STRESS RESPONSE PROTEIN NHAX"/>
    <property type="match status" value="1"/>
</dbReference>
<evidence type="ECO:0000259" key="2">
    <source>
        <dbReference type="Pfam" id="PF00582"/>
    </source>
</evidence>
<dbReference type="RefSeq" id="WP_161026215.1">
    <property type="nucleotide sequence ID" value="NZ_WWCJ01000009.1"/>
</dbReference>
<sequence>MSYQTIVVHVDQAPNLEARIALASALALREEAHLVGAAMTGMPRTMLAGRSYEGSGVFMADYLQRAKQRVQQDLARFDTLAERHGVSSREVRSSNDEEYSGLCLQARYADLVVLGQVRPSDSGEGNLLPDLPDYVVLNCGRPVLLVPSEGRFPVIGKRVLVAWNGSVEAAKAVTAALPLLRSAERVTLAILGGSVEVLGEEPGADIALYLARHGVRVEVLRRPEAVDPGAAIIAIGQEMECDLLVMGAYGHSRFREMMLGGATRTILATSPLPVLMAH</sequence>
<dbReference type="EMBL" id="WWCJ01000009">
    <property type="protein sequence ID" value="MYN03242.1"/>
    <property type="molecule type" value="Genomic_DNA"/>
</dbReference>
<dbReference type="SUPFAM" id="SSF52402">
    <property type="entry name" value="Adenine nucleotide alpha hydrolases-like"/>
    <property type="match status" value="2"/>
</dbReference>
<evidence type="ECO:0000256" key="1">
    <source>
        <dbReference type="ARBA" id="ARBA00008791"/>
    </source>
</evidence>
<evidence type="ECO:0000313" key="3">
    <source>
        <dbReference type="EMBL" id="MYN03242.1"/>
    </source>
</evidence>
<comment type="similarity">
    <text evidence="1">Belongs to the universal stress protein A family.</text>
</comment>
<feature type="domain" description="UspA" evidence="2">
    <location>
        <begin position="157"/>
        <end position="277"/>
    </location>
</feature>
<dbReference type="InterPro" id="IPR006016">
    <property type="entry name" value="UspA"/>
</dbReference>
<name>A0A6N9HJM8_9BURK</name>
<dbReference type="AlphaFoldDB" id="A0A6N9HJM8"/>
<gene>
    <name evidence="3" type="ORF">GTP41_14185</name>
</gene>
<dbReference type="Pfam" id="PF00582">
    <property type="entry name" value="Usp"/>
    <property type="match status" value="1"/>
</dbReference>
<organism evidence="3 4">
    <name type="scientific">Pseudoduganella guangdongensis</name>
    <dbReference type="NCBI Taxonomy" id="2692179"/>
    <lineage>
        <taxon>Bacteria</taxon>
        <taxon>Pseudomonadati</taxon>
        <taxon>Pseudomonadota</taxon>
        <taxon>Betaproteobacteria</taxon>
        <taxon>Burkholderiales</taxon>
        <taxon>Oxalobacteraceae</taxon>
        <taxon>Telluria group</taxon>
        <taxon>Pseudoduganella</taxon>
    </lineage>
</organism>
<dbReference type="CDD" id="cd00293">
    <property type="entry name" value="USP-like"/>
    <property type="match status" value="1"/>
</dbReference>
<dbReference type="PRINTS" id="PR01438">
    <property type="entry name" value="UNVRSLSTRESS"/>
</dbReference>
<dbReference type="Gene3D" id="3.40.50.12370">
    <property type="match status" value="1"/>
</dbReference>
<protein>
    <submittedName>
        <fullName evidence="3">Universal stress protein</fullName>
    </submittedName>
</protein>
<keyword evidence="4" id="KW-1185">Reference proteome</keyword>
<dbReference type="Proteomes" id="UP000448575">
    <property type="component" value="Unassembled WGS sequence"/>
</dbReference>
<dbReference type="InterPro" id="IPR006015">
    <property type="entry name" value="Universal_stress_UspA"/>
</dbReference>
<comment type="caution">
    <text evidence="3">The sequence shown here is derived from an EMBL/GenBank/DDBJ whole genome shotgun (WGS) entry which is preliminary data.</text>
</comment>
<evidence type="ECO:0000313" key="4">
    <source>
        <dbReference type="Proteomes" id="UP000448575"/>
    </source>
</evidence>